<gene>
    <name evidence="1" type="ORF">SAMN05216313_13238</name>
</gene>
<dbReference type="GO" id="GO:0016301">
    <property type="term" value="F:kinase activity"/>
    <property type="evidence" value="ECO:0007669"/>
    <property type="project" value="UniProtKB-KW"/>
</dbReference>
<keyword evidence="2" id="KW-1185">Reference proteome</keyword>
<proteinExistence type="predicted"/>
<organism evidence="1 2">
    <name type="scientific">Enterocloster lavalensis</name>
    <dbReference type="NCBI Taxonomy" id="460384"/>
    <lineage>
        <taxon>Bacteria</taxon>
        <taxon>Bacillati</taxon>
        <taxon>Bacillota</taxon>
        <taxon>Clostridia</taxon>
        <taxon>Lachnospirales</taxon>
        <taxon>Lachnospiraceae</taxon>
        <taxon>Enterocloster</taxon>
    </lineage>
</organism>
<evidence type="ECO:0000313" key="1">
    <source>
        <dbReference type="EMBL" id="SEU11436.1"/>
    </source>
</evidence>
<dbReference type="AlphaFoldDB" id="A0A1I0JM89"/>
<reference evidence="2" key="1">
    <citation type="submission" date="2016-10" db="EMBL/GenBank/DDBJ databases">
        <authorList>
            <person name="Varghese N."/>
            <person name="Submissions S."/>
        </authorList>
    </citation>
    <scope>NUCLEOTIDE SEQUENCE [LARGE SCALE GENOMIC DNA]</scope>
    <source>
        <strain evidence="2">NLAE-zl-G277</strain>
    </source>
</reference>
<dbReference type="EMBL" id="FOIM01000032">
    <property type="protein sequence ID" value="SEU11436.1"/>
    <property type="molecule type" value="Genomic_DNA"/>
</dbReference>
<accession>A0A1I0JM89</accession>
<protein>
    <submittedName>
        <fullName evidence="1">Shikimate kinase</fullName>
    </submittedName>
</protein>
<dbReference type="RefSeq" id="WP_092369484.1">
    <property type="nucleotide sequence ID" value="NZ_FOIM01000032.1"/>
</dbReference>
<dbReference type="GeneID" id="93277359"/>
<name>A0A1I0JM89_9FIRM</name>
<keyword evidence="1" id="KW-0808">Transferase</keyword>
<evidence type="ECO:0000313" key="2">
    <source>
        <dbReference type="Proteomes" id="UP000198508"/>
    </source>
</evidence>
<keyword evidence="1" id="KW-0418">Kinase</keyword>
<dbReference type="Proteomes" id="UP000198508">
    <property type="component" value="Unassembled WGS sequence"/>
</dbReference>
<sequence length="122" mass="13813">MLELAEWLDSLLQEPLPRDIAAVNFNLYDDGDHCWSAEFIGAGSFDADDPDWACDEVYAARDSLLRWEQNASWEQVLEDFVAQLEAYLENGRFKDQLKSFQGLGAGFVDGDIVLVDFEQDEG</sequence>